<accession>X1JDE1</accession>
<gene>
    <name evidence="1" type="ORF">S06H3_03399</name>
</gene>
<protein>
    <recommendedName>
        <fullName evidence="2">Transglutaminase-like domain-containing protein</fullName>
    </recommendedName>
</protein>
<reference evidence="1" key="1">
    <citation type="journal article" date="2014" name="Front. Microbiol.">
        <title>High frequency of phylogenetically diverse reductive dehalogenase-homologous genes in deep subseafloor sedimentary metagenomes.</title>
        <authorList>
            <person name="Kawai M."/>
            <person name="Futagami T."/>
            <person name="Toyoda A."/>
            <person name="Takaki Y."/>
            <person name="Nishi S."/>
            <person name="Hori S."/>
            <person name="Arai W."/>
            <person name="Tsubouchi T."/>
            <person name="Morono Y."/>
            <person name="Uchiyama I."/>
            <person name="Ito T."/>
            <person name="Fujiyama A."/>
            <person name="Inagaki F."/>
            <person name="Takami H."/>
        </authorList>
    </citation>
    <scope>NUCLEOTIDE SEQUENCE</scope>
    <source>
        <strain evidence="1">Expedition CK06-06</strain>
    </source>
</reference>
<sequence length="133" mass="15166">MCRNVSYRLDVGEFWQVPSETLRGIWEGGQGYGDCEDTSILLTSLLRNFTQAHVAVGMYQGYGHAWCQRAGQILETTYTSARVVPDPLDYCPYLYFNDQEVIELWPGALEEMFALRRDEVTKLDLMAEASVVK</sequence>
<organism evidence="1">
    <name type="scientific">marine sediment metagenome</name>
    <dbReference type="NCBI Taxonomy" id="412755"/>
    <lineage>
        <taxon>unclassified sequences</taxon>
        <taxon>metagenomes</taxon>
        <taxon>ecological metagenomes</taxon>
    </lineage>
</organism>
<comment type="caution">
    <text evidence="1">The sequence shown here is derived from an EMBL/GenBank/DDBJ whole genome shotgun (WGS) entry which is preliminary data.</text>
</comment>
<dbReference type="Gene3D" id="3.10.620.30">
    <property type="match status" value="1"/>
</dbReference>
<name>X1JDE1_9ZZZZ</name>
<evidence type="ECO:0008006" key="2">
    <source>
        <dbReference type="Google" id="ProtNLM"/>
    </source>
</evidence>
<proteinExistence type="predicted"/>
<evidence type="ECO:0000313" key="1">
    <source>
        <dbReference type="EMBL" id="GAH91972.1"/>
    </source>
</evidence>
<dbReference type="EMBL" id="BARV01001102">
    <property type="protein sequence ID" value="GAH91972.1"/>
    <property type="molecule type" value="Genomic_DNA"/>
</dbReference>
<dbReference type="AlphaFoldDB" id="X1JDE1"/>